<feature type="domain" description="Rhodopsin" evidence="8">
    <location>
        <begin position="28"/>
        <end position="270"/>
    </location>
</feature>
<organism evidence="9 10">
    <name type="scientific">Zopfia rhizophila CBS 207.26</name>
    <dbReference type="NCBI Taxonomy" id="1314779"/>
    <lineage>
        <taxon>Eukaryota</taxon>
        <taxon>Fungi</taxon>
        <taxon>Dikarya</taxon>
        <taxon>Ascomycota</taxon>
        <taxon>Pezizomycotina</taxon>
        <taxon>Dothideomycetes</taxon>
        <taxon>Dothideomycetes incertae sedis</taxon>
        <taxon>Zopfiaceae</taxon>
        <taxon>Zopfia</taxon>
    </lineage>
</organism>
<evidence type="ECO:0000256" key="3">
    <source>
        <dbReference type="ARBA" id="ARBA00022989"/>
    </source>
</evidence>
<feature type="transmembrane region" description="Helical" evidence="7">
    <location>
        <begin position="256"/>
        <end position="277"/>
    </location>
</feature>
<reference evidence="9" key="1">
    <citation type="journal article" date="2020" name="Stud. Mycol.">
        <title>101 Dothideomycetes genomes: a test case for predicting lifestyles and emergence of pathogens.</title>
        <authorList>
            <person name="Haridas S."/>
            <person name="Albert R."/>
            <person name="Binder M."/>
            <person name="Bloem J."/>
            <person name="Labutti K."/>
            <person name="Salamov A."/>
            <person name="Andreopoulos B."/>
            <person name="Baker S."/>
            <person name="Barry K."/>
            <person name="Bills G."/>
            <person name="Bluhm B."/>
            <person name="Cannon C."/>
            <person name="Castanera R."/>
            <person name="Culley D."/>
            <person name="Daum C."/>
            <person name="Ezra D."/>
            <person name="Gonzalez J."/>
            <person name="Henrissat B."/>
            <person name="Kuo A."/>
            <person name="Liang C."/>
            <person name="Lipzen A."/>
            <person name="Lutzoni F."/>
            <person name="Magnuson J."/>
            <person name="Mondo S."/>
            <person name="Nolan M."/>
            <person name="Ohm R."/>
            <person name="Pangilinan J."/>
            <person name="Park H.-J."/>
            <person name="Ramirez L."/>
            <person name="Alfaro M."/>
            <person name="Sun H."/>
            <person name="Tritt A."/>
            <person name="Yoshinaga Y."/>
            <person name="Zwiers L.-H."/>
            <person name="Turgeon B."/>
            <person name="Goodwin S."/>
            <person name="Spatafora J."/>
            <person name="Crous P."/>
            <person name="Grigoriev I."/>
        </authorList>
    </citation>
    <scope>NUCLEOTIDE SEQUENCE</scope>
    <source>
        <strain evidence="9">CBS 207.26</strain>
    </source>
</reference>
<dbReference type="PANTHER" id="PTHR33048">
    <property type="entry name" value="PTH11-LIKE INTEGRAL MEMBRANE PROTEIN (AFU_ORTHOLOGUE AFUA_5G11245)"/>
    <property type="match status" value="1"/>
</dbReference>
<keyword evidence="4 7" id="KW-0472">Membrane</keyword>
<sequence>MAGSGLQPTVIALTVAPAILSTFIVVVRFWRRMVDQKFAIEDWLLALAQILIIGLTITTWVYVKKAYYGYHVYDIPKGALTPDVKVEANKWTYANAVIYNPILGLIKASFVLTLIKLRSANIWINRSLWFIFVINGLFTVTAPILCAFQCNPVAKQWDVSLPGKCLDPGKYVISTISIVLVTDIMVVVMPTWILYGLQIPLKRKIMIICFLSFGVAVTGIGAYRLSVFVDAYVKKIVRKDPTYSVRIVTSNLESNLAVIGACGATVKWLLGTFIPFFESDDTRKSSKYTPNTSGFSRPERRKYTKDGTNITMQDDDYYYMSKSAENMDGEAMEMRRTLPGWRNTHYHTEADADSKSDEQRITGDLAHGITKMLDWEVRNSTPALHSSKAMNEPYAPTAVQPRNVI</sequence>
<feature type="transmembrane region" description="Helical" evidence="7">
    <location>
        <begin position="171"/>
        <end position="193"/>
    </location>
</feature>
<feature type="transmembrane region" description="Helical" evidence="7">
    <location>
        <begin position="205"/>
        <end position="225"/>
    </location>
</feature>
<dbReference type="AlphaFoldDB" id="A0A6A6DQ08"/>
<dbReference type="Proteomes" id="UP000800200">
    <property type="component" value="Unassembled WGS sequence"/>
</dbReference>
<gene>
    <name evidence="9" type="ORF">K469DRAFT_673874</name>
</gene>
<protein>
    <recommendedName>
        <fullName evidence="8">Rhodopsin domain-containing protein</fullName>
    </recommendedName>
</protein>
<comment type="subcellular location">
    <subcellularLocation>
        <location evidence="1">Membrane</location>
        <topology evidence="1">Multi-pass membrane protein</topology>
    </subcellularLocation>
</comment>
<dbReference type="GO" id="GO:0016020">
    <property type="term" value="C:membrane"/>
    <property type="evidence" value="ECO:0007669"/>
    <property type="project" value="UniProtKB-SubCell"/>
</dbReference>
<evidence type="ECO:0000256" key="7">
    <source>
        <dbReference type="SAM" id="Phobius"/>
    </source>
</evidence>
<feature type="transmembrane region" description="Helical" evidence="7">
    <location>
        <begin position="96"/>
        <end position="115"/>
    </location>
</feature>
<evidence type="ECO:0000313" key="10">
    <source>
        <dbReference type="Proteomes" id="UP000800200"/>
    </source>
</evidence>
<proteinExistence type="inferred from homology"/>
<dbReference type="OrthoDB" id="5283415at2759"/>
<dbReference type="InterPro" id="IPR049326">
    <property type="entry name" value="Rhodopsin_dom_fungi"/>
</dbReference>
<dbReference type="InterPro" id="IPR052337">
    <property type="entry name" value="SAT4-like"/>
</dbReference>
<keyword evidence="10" id="KW-1185">Reference proteome</keyword>
<feature type="transmembrane region" description="Helical" evidence="7">
    <location>
        <begin position="42"/>
        <end position="63"/>
    </location>
</feature>
<keyword evidence="3 7" id="KW-1133">Transmembrane helix</keyword>
<evidence type="ECO:0000256" key="2">
    <source>
        <dbReference type="ARBA" id="ARBA00022692"/>
    </source>
</evidence>
<evidence type="ECO:0000256" key="1">
    <source>
        <dbReference type="ARBA" id="ARBA00004141"/>
    </source>
</evidence>
<keyword evidence="2 7" id="KW-0812">Transmembrane</keyword>
<comment type="similarity">
    <text evidence="5">Belongs to the SAT4 family.</text>
</comment>
<dbReference type="EMBL" id="ML994663">
    <property type="protein sequence ID" value="KAF2179736.1"/>
    <property type="molecule type" value="Genomic_DNA"/>
</dbReference>
<feature type="transmembrane region" description="Helical" evidence="7">
    <location>
        <begin position="127"/>
        <end position="151"/>
    </location>
</feature>
<feature type="region of interest" description="Disordered" evidence="6">
    <location>
        <begin position="282"/>
        <end position="304"/>
    </location>
</feature>
<evidence type="ECO:0000256" key="5">
    <source>
        <dbReference type="ARBA" id="ARBA00038359"/>
    </source>
</evidence>
<evidence type="ECO:0000259" key="8">
    <source>
        <dbReference type="Pfam" id="PF20684"/>
    </source>
</evidence>
<accession>A0A6A6DQ08</accession>
<feature type="transmembrane region" description="Helical" evidence="7">
    <location>
        <begin position="6"/>
        <end position="30"/>
    </location>
</feature>
<dbReference type="PANTHER" id="PTHR33048:SF160">
    <property type="entry name" value="SAT4 FAMILY MEMBRANE PROTEIN"/>
    <property type="match status" value="1"/>
</dbReference>
<evidence type="ECO:0000313" key="9">
    <source>
        <dbReference type="EMBL" id="KAF2179736.1"/>
    </source>
</evidence>
<name>A0A6A6DQ08_9PEZI</name>
<evidence type="ECO:0000256" key="6">
    <source>
        <dbReference type="SAM" id="MobiDB-lite"/>
    </source>
</evidence>
<evidence type="ECO:0000256" key="4">
    <source>
        <dbReference type="ARBA" id="ARBA00023136"/>
    </source>
</evidence>
<dbReference type="Pfam" id="PF20684">
    <property type="entry name" value="Fung_rhodopsin"/>
    <property type="match status" value="1"/>
</dbReference>